<evidence type="ECO:0000313" key="2">
    <source>
        <dbReference type="EMBL" id="OLZ41608.1"/>
    </source>
</evidence>
<dbReference type="EMBL" id="LWLN01000001">
    <property type="protein sequence ID" value="OLZ41608.1"/>
    <property type="molecule type" value="Genomic_DNA"/>
</dbReference>
<protein>
    <submittedName>
        <fullName evidence="2">Uncharacterized protein</fullName>
    </submittedName>
</protein>
<reference evidence="3" key="1">
    <citation type="submission" date="2016-04" db="EMBL/GenBank/DDBJ databases">
        <authorList>
            <person name="Chen S.-C."/>
            <person name="Lai M.-C."/>
        </authorList>
    </citation>
    <scope>NUCLEOTIDE SEQUENCE [LARGE SCALE GENOMIC DNA]</scope>
    <source>
        <strain evidence="3">AB14</strain>
    </source>
</reference>
<proteinExistence type="predicted"/>
<gene>
    <name evidence="2" type="ORF">A6E15_11710</name>
</gene>
<evidence type="ECO:0000313" key="3">
    <source>
        <dbReference type="Proteomes" id="UP000189370"/>
    </source>
</evidence>
<dbReference type="Proteomes" id="UP000189370">
    <property type="component" value="Unassembled WGS sequence"/>
</dbReference>
<keyword evidence="3" id="KW-1185">Reference proteome</keyword>
<sequence>MEDLYGEVNWQFRSYGQNATQPSDNWVTATEVTEAKGSVPLIGTVYVHKQILTWDYNGSDYRNVSQELDYKLPGPAAAYKGTTTDDIDRDATSFTAELSAEYAFDPPGGERRKEATIITKGDNNGNHEVLSKSAPASTE</sequence>
<dbReference type="AlphaFoldDB" id="A0A1S8AXM5"/>
<name>A0A1S8AXM5_9EURY</name>
<organism evidence="2 3">
    <name type="scientific">Natrinema saccharevitans</name>
    <dbReference type="NCBI Taxonomy" id="301967"/>
    <lineage>
        <taxon>Archaea</taxon>
        <taxon>Methanobacteriati</taxon>
        <taxon>Methanobacteriota</taxon>
        <taxon>Stenosarchaea group</taxon>
        <taxon>Halobacteria</taxon>
        <taxon>Halobacteriales</taxon>
        <taxon>Natrialbaceae</taxon>
        <taxon>Natrinema</taxon>
    </lineage>
</organism>
<feature type="region of interest" description="Disordered" evidence="1">
    <location>
        <begin position="100"/>
        <end position="139"/>
    </location>
</feature>
<comment type="caution">
    <text evidence="2">The sequence shown here is derived from an EMBL/GenBank/DDBJ whole genome shotgun (WGS) entry which is preliminary data.</text>
</comment>
<accession>A0A1S8AXM5</accession>
<evidence type="ECO:0000256" key="1">
    <source>
        <dbReference type="SAM" id="MobiDB-lite"/>
    </source>
</evidence>